<dbReference type="InterPro" id="IPR016032">
    <property type="entry name" value="Sig_transdc_resp-reg_C-effctor"/>
</dbReference>
<dbReference type="RefSeq" id="WP_369220626.1">
    <property type="nucleotide sequence ID" value="NZ_CP163441.1"/>
</dbReference>
<reference evidence="2" key="1">
    <citation type="submission" date="2024-07" db="EMBL/GenBank/DDBJ databases">
        <authorList>
            <person name="Yu S.T."/>
        </authorList>
    </citation>
    <scope>NUCLEOTIDE SEQUENCE</scope>
    <source>
        <strain evidence="2">R39</strain>
    </source>
</reference>
<dbReference type="Gene3D" id="1.10.10.10">
    <property type="entry name" value="Winged helix-like DNA-binding domain superfamily/Winged helix DNA-binding domain"/>
    <property type="match status" value="2"/>
</dbReference>
<dbReference type="Pfam" id="PF00196">
    <property type="entry name" value="GerE"/>
    <property type="match status" value="1"/>
</dbReference>
<dbReference type="EMBL" id="CP163441">
    <property type="protein sequence ID" value="XDQ40866.1"/>
    <property type="molecule type" value="Genomic_DNA"/>
</dbReference>
<sequence length="349" mass="38117">MNDSRGRPMAAEPQIPQVPWSGLGLPPLAGRVLEYLVAHPETAPAEVAAALGTPTSDAARALRLLESELLAVRVSGHADRWSASPPRPALGSLLARRREELASLETHAELLHEMHISVTNHRFASDQFEILDTEERVTARYAHRLRAARHEVLHLVMPPYVAAVDGVPDRLAVQAAAIRTGVRFRSVYDSDTLTDEISLETVRRGVEIGGEVRLSSGLPMKLVIFDGTTAIMPLRRDDAAAGSLLVHSPTLLHVLAALFESLWAHGVPWGQEGRPVPLAPASDTPNPRVREVLRLLSLGMKQESIARTLGVSRRTVQKDISDIGTALGARNHFQIALLAQERGWLTPRR</sequence>
<dbReference type="SMART" id="SM00421">
    <property type="entry name" value="HTH_LUXR"/>
    <property type="match status" value="1"/>
</dbReference>
<accession>A0AB39QEL4</accession>
<dbReference type="PANTHER" id="PTHR34293:SF1">
    <property type="entry name" value="HTH-TYPE TRANSCRIPTIONAL REGULATOR TRMBL2"/>
    <property type="match status" value="1"/>
</dbReference>
<protein>
    <submittedName>
        <fullName evidence="2">LuxR C-terminal-related transcriptional regulator</fullName>
    </submittedName>
</protein>
<organism evidence="2">
    <name type="scientific">Streptomyces sp. R39</name>
    <dbReference type="NCBI Taxonomy" id="3238631"/>
    <lineage>
        <taxon>Bacteria</taxon>
        <taxon>Bacillati</taxon>
        <taxon>Actinomycetota</taxon>
        <taxon>Actinomycetes</taxon>
        <taxon>Kitasatosporales</taxon>
        <taxon>Streptomycetaceae</taxon>
        <taxon>Streptomyces</taxon>
    </lineage>
</organism>
<dbReference type="InterPro" id="IPR036388">
    <property type="entry name" value="WH-like_DNA-bd_sf"/>
</dbReference>
<evidence type="ECO:0000313" key="2">
    <source>
        <dbReference type="EMBL" id="XDQ40866.1"/>
    </source>
</evidence>
<gene>
    <name evidence="2" type="ORF">AB5J52_00405</name>
</gene>
<feature type="domain" description="HTH luxR-type" evidence="1">
    <location>
        <begin position="282"/>
        <end position="339"/>
    </location>
</feature>
<dbReference type="InterPro" id="IPR000792">
    <property type="entry name" value="Tscrpt_reg_LuxR_C"/>
</dbReference>
<dbReference type="GO" id="GO:0006355">
    <property type="term" value="P:regulation of DNA-templated transcription"/>
    <property type="evidence" value="ECO:0007669"/>
    <property type="project" value="InterPro"/>
</dbReference>
<dbReference type="InterPro" id="IPR051797">
    <property type="entry name" value="TrmB-like"/>
</dbReference>
<dbReference type="GO" id="GO:0003677">
    <property type="term" value="F:DNA binding"/>
    <property type="evidence" value="ECO:0007669"/>
    <property type="project" value="InterPro"/>
</dbReference>
<name>A0AB39QEL4_9ACTN</name>
<dbReference type="SUPFAM" id="SSF46894">
    <property type="entry name" value="C-terminal effector domain of the bipartite response regulators"/>
    <property type="match status" value="1"/>
</dbReference>
<dbReference type="PANTHER" id="PTHR34293">
    <property type="entry name" value="HTH-TYPE TRANSCRIPTIONAL REGULATOR TRMBL2"/>
    <property type="match status" value="1"/>
</dbReference>
<dbReference type="AlphaFoldDB" id="A0AB39QEL4"/>
<evidence type="ECO:0000259" key="1">
    <source>
        <dbReference type="SMART" id="SM00421"/>
    </source>
</evidence>
<proteinExistence type="predicted"/>